<gene>
    <name evidence="1" type="ORF">JEQ47_02695</name>
</gene>
<dbReference type="EMBL" id="JAEKMH010000001">
    <property type="protein sequence ID" value="MBJ3783620.1"/>
    <property type="molecule type" value="Genomic_DNA"/>
</dbReference>
<protein>
    <recommendedName>
        <fullName evidence="3">TnsA endonuclease N-terminal domain-containing protein</fullName>
    </recommendedName>
</protein>
<evidence type="ECO:0000313" key="1">
    <source>
        <dbReference type="EMBL" id="MBJ3783620.1"/>
    </source>
</evidence>
<name>A0A934IWQ5_9HYPH</name>
<evidence type="ECO:0008006" key="3">
    <source>
        <dbReference type="Google" id="ProtNLM"/>
    </source>
</evidence>
<evidence type="ECO:0000313" key="2">
    <source>
        <dbReference type="Proteomes" id="UP000602124"/>
    </source>
</evidence>
<proteinExistence type="predicted"/>
<reference evidence="1" key="1">
    <citation type="submission" date="2020-12" db="EMBL/GenBank/DDBJ databases">
        <title>Devosia sp. MSA67 isolated from Mo River.</title>
        <authorList>
            <person name="Ma F."/>
            <person name="Zi Z."/>
        </authorList>
    </citation>
    <scope>NUCLEOTIDE SEQUENCE</scope>
    <source>
        <strain evidence="1">MSA67</strain>
    </source>
</reference>
<dbReference type="AlphaFoldDB" id="A0A934IWQ5"/>
<dbReference type="RefSeq" id="WP_198874849.1">
    <property type="nucleotide sequence ID" value="NZ_JAEKMH010000001.1"/>
</dbReference>
<organism evidence="1 2">
    <name type="scientific">Devosia sediminis</name>
    <dbReference type="NCBI Taxonomy" id="2798801"/>
    <lineage>
        <taxon>Bacteria</taxon>
        <taxon>Pseudomonadati</taxon>
        <taxon>Pseudomonadota</taxon>
        <taxon>Alphaproteobacteria</taxon>
        <taxon>Hyphomicrobiales</taxon>
        <taxon>Devosiaceae</taxon>
        <taxon>Devosia</taxon>
    </lineage>
</organism>
<accession>A0A934IWQ5</accession>
<comment type="caution">
    <text evidence="1">The sequence shown here is derived from an EMBL/GenBank/DDBJ whole genome shotgun (WGS) entry which is preliminary data.</text>
</comment>
<dbReference type="Proteomes" id="UP000602124">
    <property type="component" value="Unassembled WGS sequence"/>
</dbReference>
<keyword evidence="2" id="KW-1185">Reference proteome</keyword>
<sequence>MPKSIKPPRRGELLSDQLLLEDHQIFARIFVAEDGGPIRTLITGREHHATGRFVSVKAGHRALPWESLRGELPALELMEAAPPVHRMMAQPHRLEMIIEGVPAPLVFFPDLRLTVDARFASALAGGVPFLLACAEWRPDASTAGDTRELIVEVKTANDPRNADPVYQSKLALAEEVYGRIGWQFFQFVDPTGLGYSRIAHAVREIVLDHDVIVSPHEVHLAQKALSDGPVTLDAVLDALGGNAAAIQKACALHVRRLLCIDIAGRLAPESMVFPMGSIGGAA</sequence>